<gene>
    <name evidence="1" type="ORF">NXS09_05720</name>
</gene>
<comment type="caution">
    <text evidence="1">The sequence shown here is derived from an EMBL/GenBank/DDBJ whole genome shotgun (WGS) entry which is preliminary data.</text>
</comment>
<name>A0ABT2FCD4_9NEIS</name>
<dbReference type="EMBL" id="JANUXW010000003">
    <property type="protein sequence ID" value="MCS4533798.1"/>
    <property type="molecule type" value="Genomic_DNA"/>
</dbReference>
<sequence length="125" mass="13731">MKIKIALIPSEHTSKAQDLSSKLQNAMEAGEMSTVDQLTEELISLTDSEQSLSLSEKYWHQLIEKVRSFDDVFKSDYVMAKPQLETIIAAGVAEAFADVSGVVERALKADGVVLQLPFEEADADV</sequence>
<accession>A0ABT2FCD4</accession>
<evidence type="ECO:0000313" key="2">
    <source>
        <dbReference type="Proteomes" id="UP001166947"/>
    </source>
</evidence>
<organism evidence="1 2">
    <name type="scientific">Neisseria montereyensis</name>
    <dbReference type="NCBI Taxonomy" id="2973938"/>
    <lineage>
        <taxon>Bacteria</taxon>
        <taxon>Pseudomonadati</taxon>
        <taxon>Pseudomonadota</taxon>
        <taxon>Betaproteobacteria</taxon>
        <taxon>Neisseriales</taxon>
        <taxon>Neisseriaceae</taxon>
        <taxon>Neisseria</taxon>
    </lineage>
</organism>
<dbReference type="Proteomes" id="UP001166947">
    <property type="component" value="Unassembled WGS sequence"/>
</dbReference>
<protein>
    <submittedName>
        <fullName evidence="1">Uncharacterized protein</fullName>
    </submittedName>
</protein>
<dbReference type="RefSeq" id="WP_259291592.1">
    <property type="nucleotide sequence ID" value="NZ_JANUXW010000003.1"/>
</dbReference>
<proteinExistence type="predicted"/>
<reference evidence="1" key="2">
    <citation type="journal article" date="2023" name="Curr. Microbiol.">
        <title>Neisseria montereyensis sp. nov., Isolated from Oropharynx of California Sea Lion (Zalophus californianus): Genomic, Phylogenetic, and Phenotypic Study.</title>
        <authorList>
            <person name="Volokhov D.V."/>
            <person name="Zagorodnyaya T.A."/>
            <person name="Furtak V.A."/>
            <person name="Nattanmai G."/>
            <person name="Randall L."/>
            <person name="Jose S."/>
            <person name="Gao Y."/>
            <person name="Gulland F.M."/>
            <person name="Eisenberg T."/>
            <person name="Delmonte P."/>
            <person name="Blom J."/>
            <person name="Mitchell K.K."/>
        </authorList>
    </citation>
    <scope>NUCLEOTIDE SEQUENCE</scope>
    <source>
        <strain evidence="1">CSL10203-ORH2</strain>
    </source>
</reference>
<evidence type="ECO:0000313" key="1">
    <source>
        <dbReference type="EMBL" id="MCS4533798.1"/>
    </source>
</evidence>
<reference evidence="1" key="1">
    <citation type="submission" date="2022-08" db="EMBL/GenBank/DDBJ databases">
        <authorList>
            <person name="Volokhov D.V."/>
            <person name="Furtak V.A."/>
            <person name="Zagorodnyaya T.A."/>
        </authorList>
    </citation>
    <scope>NUCLEOTIDE SEQUENCE</scope>
    <source>
        <strain evidence="1">CSL10203-ORH2</strain>
    </source>
</reference>
<keyword evidence="2" id="KW-1185">Reference proteome</keyword>